<dbReference type="Proteomes" id="UP001262754">
    <property type="component" value="Unassembled WGS sequence"/>
</dbReference>
<organism evidence="2 3">
    <name type="scientific">Caulobacter rhizosphaerae</name>
    <dbReference type="NCBI Taxonomy" id="2010972"/>
    <lineage>
        <taxon>Bacteria</taxon>
        <taxon>Pseudomonadati</taxon>
        <taxon>Pseudomonadota</taxon>
        <taxon>Alphaproteobacteria</taxon>
        <taxon>Caulobacterales</taxon>
        <taxon>Caulobacteraceae</taxon>
        <taxon>Caulobacter</taxon>
    </lineage>
</organism>
<reference evidence="2 3" key="1">
    <citation type="submission" date="2023-07" db="EMBL/GenBank/DDBJ databases">
        <title>Sorghum-associated microbial communities from plants grown in Nebraska, USA.</title>
        <authorList>
            <person name="Schachtman D."/>
        </authorList>
    </citation>
    <scope>NUCLEOTIDE SEQUENCE [LARGE SCALE GENOMIC DNA]</scope>
    <source>
        <strain evidence="2 3">DS2154</strain>
    </source>
</reference>
<keyword evidence="3" id="KW-1185">Reference proteome</keyword>
<evidence type="ECO:0000259" key="1">
    <source>
        <dbReference type="Pfam" id="PF08768"/>
    </source>
</evidence>
<comment type="caution">
    <text evidence="2">The sequence shown here is derived from an EMBL/GenBank/DDBJ whole genome shotgun (WGS) entry which is preliminary data.</text>
</comment>
<dbReference type="SUPFAM" id="SSF50814">
    <property type="entry name" value="Lipocalins"/>
    <property type="match status" value="1"/>
</dbReference>
<dbReference type="EMBL" id="JAVDRL010000001">
    <property type="protein sequence ID" value="MDR6529358.1"/>
    <property type="molecule type" value="Genomic_DNA"/>
</dbReference>
<dbReference type="InterPro" id="IPR014602">
    <property type="entry name" value="UCP036226"/>
</dbReference>
<dbReference type="RefSeq" id="WP_310028112.1">
    <property type="nucleotide sequence ID" value="NZ_JAVDRL010000001.1"/>
</dbReference>
<evidence type="ECO:0000313" key="3">
    <source>
        <dbReference type="Proteomes" id="UP001262754"/>
    </source>
</evidence>
<protein>
    <recommendedName>
        <fullName evidence="1">THAP4-like heme-binding domain-containing protein</fullName>
    </recommendedName>
</protein>
<gene>
    <name evidence="2" type="ORF">J2800_000073</name>
</gene>
<dbReference type="PIRSF" id="PIRSF036226">
    <property type="entry name" value="UCP036226"/>
    <property type="match status" value="1"/>
</dbReference>
<feature type="domain" description="THAP4-like heme-binding" evidence="1">
    <location>
        <begin position="22"/>
        <end position="198"/>
    </location>
</feature>
<dbReference type="InterPro" id="IPR014878">
    <property type="entry name" value="THAP4-like_heme-bd"/>
</dbReference>
<dbReference type="InterPro" id="IPR012674">
    <property type="entry name" value="Calycin"/>
</dbReference>
<accession>A0ABU1MT43</accession>
<dbReference type="Pfam" id="PF08768">
    <property type="entry name" value="THAP4_heme-bd"/>
    <property type="match status" value="1"/>
</dbReference>
<dbReference type="Gene3D" id="2.40.128.20">
    <property type="match status" value="1"/>
</dbReference>
<evidence type="ECO:0000313" key="2">
    <source>
        <dbReference type="EMBL" id="MDR6529358.1"/>
    </source>
</evidence>
<proteinExistence type="predicted"/>
<name>A0ABU1MT43_9CAUL</name>
<sequence length="234" mass="25821">MINFPDDIFSEPEDVDPDTLANLGPLRRLAGVWEGRKGVDLNPKAEGPERRDYLERIEMQPIDPQANGPQLFYGLRYHVHIVASDEETTFHDQVGYWLWEPATGLIMQTLALPRGQVALAKGRTTPNGSGLVVRAERGGPGYGICSTDFLEWAFRTDSYELDVRFGADGGWSYVSTTMLQVRGRSAPFRHVDGNSLHKVAEPRPNPLARITTGDATLVEAHGFSSVGGDLERTA</sequence>